<dbReference type="InterPro" id="IPR029787">
    <property type="entry name" value="Nucleotide_cyclase"/>
</dbReference>
<feature type="coiled-coil region" evidence="4">
    <location>
        <begin position="131"/>
        <end position="161"/>
    </location>
</feature>
<feature type="modified residue" description="4-aspartylphosphate" evidence="3">
    <location>
        <position position="65"/>
    </location>
</feature>
<dbReference type="InterPro" id="IPR011006">
    <property type="entry name" value="CheY-like_superfamily"/>
</dbReference>
<dbReference type="NCBIfam" id="TIGR00254">
    <property type="entry name" value="GGDEF"/>
    <property type="match status" value="1"/>
</dbReference>
<feature type="domain" description="GGDEF" evidence="6">
    <location>
        <begin position="225"/>
        <end position="357"/>
    </location>
</feature>
<evidence type="ECO:0000256" key="2">
    <source>
        <dbReference type="ARBA" id="ARBA00024867"/>
    </source>
</evidence>
<dbReference type="InterPro" id="IPR001789">
    <property type="entry name" value="Sig_transdc_resp-reg_receiver"/>
</dbReference>
<dbReference type="PROSITE" id="PS50887">
    <property type="entry name" value="GGDEF"/>
    <property type="match status" value="1"/>
</dbReference>
<evidence type="ECO:0000259" key="5">
    <source>
        <dbReference type="PROSITE" id="PS50110"/>
    </source>
</evidence>
<dbReference type="GO" id="GO:0000160">
    <property type="term" value="P:phosphorelay signal transduction system"/>
    <property type="evidence" value="ECO:0007669"/>
    <property type="project" value="InterPro"/>
</dbReference>
<comment type="function">
    <text evidence="2">May play the central regulatory role in sporulation. It may be an element of the effector pathway responsible for the activation of sporulation genes in response to nutritional stress. Spo0A may act in concert with spo0H (a sigma factor) to control the expression of some genes that are critical to the sporulation process.</text>
</comment>
<keyword evidence="8" id="KW-1185">Reference proteome</keyword>
<dbReference type="SUPFAM" id="SSF52172">
    <property type="entry name" value="CheY-like"/>
    <property type="match status" value="1"/>
</dbReference>
<comment type="caution">
    <text evidence="7">The sequence shown here is derived from an EMBL/GenBank/DDBJ whole genome shotgun (WGS) entry which is preliminary data.</text>
</comment>
<evidence type="ECO:0000313" key="8">
    <source>
        <dbReference type="Proteomes" id="UP000294813"/>
    </source>
</evidence>
<name>A0A4R2RXH1_9FIRM</name>
<dbReference type="InterPro" id="IPR043128">
    <property type="entry name" value="Rev_trsase/Diguanyl_cyclase"/>
</dbReference>
<keyword evidence="3" id="KW-0597">Phosphoprotein</keyword>
<organism evidence="7 8">
    <name type="scientific">Heliophilum fasciatum</name>
    <dbReference type="NCBI Taxonomy" id="35700"/>
    <lineage>
        <taxon>Bacteria</taxon>
        <taxon>Bacillati</taxon>
        <taxon>Bacillota</taxon>
        <taxon>Clostridia</taxon>
        <taxon>Eubacteriales</taxon>
        <taxon>Heliobacteriaceae</taxon>
        <taxon>Heliophilum</taxon>
    </lineage>
</organism>
<evidence type="ECO:0000256" key="4">
    <source>
        <dbReference type="SAM" id="Coils"/>
    </source>
</evidence>
<dbReference type="Proteomes" id="UP000294813">
    <property type="component" value="Unassembled WGS sequence"/>
</dbReference>
<dbReference type="PANTHER" id="PTHR43228:SF1">
    <property type="entry name" value="TWO-COMPONENT RESPONSE REGULATOR ARR22"/>
    <property type="match status" value="1"/>
</dbReference>
<reference evidence="7 8" key="1">
    <citation type="submission" date="2019-03" db="EMBL/GenBank/DDBJ databases">
        <title>Genomic Encyclopedia of Type Strains, Phase IV (KMG-IV): sequencing the most valuable type-strain genomes for metagenomic binning, comparative biology and taxonomic classification.</title>
        <authorList>
            <person name="Goeker M."/>
        </authorList>
    </citation>
    <scope>NUCLEOTIDE SEQUENCE [LARGE SCALE GENOMIC DNA]</scope>
    <source>
        <strain evidence="7 8">DSM 11170</strain>
    </source>
</reference>
<evidence type="ECO:0000256" key="1">
    <source>
        <dbReference type="ARBA" id="ARBA00018672"/>
    </source>
</evidence>
<dbReference type="Pfam" id="PF00990">
    <property type="entry name" value="GGDEF"/>
    <property type="match status" value="1"/>
</dbReference>
<dbReference type="Gene3D" id="3.30.70.270">
    <property type="match status" value="1"/>
</dbReference>
<dbReference type="Pfam" id="PF00072">
    <property type="entry name" value="Response_reg"/>
    <property type="match status" value="1"/>
</dbReference>
<dbReference type="InterPro" id="IPR000160">
    <property type="entry name" value="GGDEF_dom"/>
</dbReference>
<proteinExistence type="predicted"/>
<evidence type="ECO:0000256" key="3">
    <source>
        <dbReference type="PROSITE-ProRule" id="PRU00169"/>
    </source>
</evidence>
<evidence type="ECO:0000259" key="6">
    <source>
        <dbReference type="PROSITE" id="PS50887"/>
    </source>
</evidence>
<dbReference type="Gene3D" id="3.40.50.2300">
    <property type="match status" value="1"/>
</dbReference>
<keyword evidence="4" id="KW-0175">Coiled coil</keyword>
<accession>A0A4R2RXH1</accession>
<gene>
    <name evidence="7" type="ORF">EDD73_10497</name>
</gene>
<protein>
    <recommendedName>
        <fullName evidence="1">Stage 0 sporulation protein A homolog</fullName>
    </recommendedName>
</protein>
<dbReference type="AlphaFoldDB" id="A0A4R2RXH1"/>
<dbReference type="SUPFAM" id="SSF55073">
    <property type="entry name" value="Nucleotide cyclase"/>
    <property type="match status" value="1"/>
</dbReference>
<evidence type="ECO:0000313" key="7">
    <source>
        <dbReference type="EMBL" id="TCP68194.1"/>
    </source>
</evidence>
<feature type="domain" description="Response regulatory" evidence="5">
    <location>
        <begin position="4"/>
        <end position="132"/>
    </location>
</feature>
<dbReference type="SMART" id="SM00267">
    <property type="entry name" value="GGDEF"/>
    <property type="match status" value="1"/>
</dbReference>
<dbReference type="EMBL" id="SLXT01000004">
    <property type="protein sequence ID" value="TCP68194.1"/>
    <property type="molecule type" value="Genomic_DNA"/>
</dbReference>
<dbReference type="InterPro" id="IPR052048">
    <property type="entry name" value="ST_Response_Regulator"/>
</dbReference>
<sequence>MIMKVLIVDDLLNNRILLKSLLKGIEDVEIELADSAAEAFRLMGIVDDHINTEEPLESIDLILMDIMMPEMNGVEACQLLKELPATRHIPIIMVTAKAEMQDLESAFNAGAVDYITKPLRRMELMARVRAALNSKREADKLRRVQAQLRRQIHQLEQDRQASPAIAGGEGASVSSVASGNAMTTQDMNEILLRLLRFGFCTGIEDTSRFAEMIRAEWKIAAKNKALMASVLVEIDNFDEYEQQGGEGAQALVDSLGRIMLEVITGEGESLYPGGPGRMAMILAVTATDDALKKAQMIQKHWRAACEEGTLPETSFTISIGVATVEPTERNLPADLLEICEKALQRAKEEGGDRIKRN</sequence>
<dbReference type="SMART" id="SM00448">
    <property type="entry name" value="REC"/>
    <property type="match status" value="1"/>
</dbReference>
<dbReference type="PROSITE" id="PS50110">
    <property type="entry name" value="RESPONSE_REGULATORY"/>
    <property type="match status" value="1"/>
</dbReference>
<dbReference type="PANTHER" id="PTHR43228">
    <property type="entry name" value="TWO-COMPONENT RESPONSE REGULATOR"/>
    <property type="match status" value="1"/>
</dbReference>